<dbReference type="InterPro" id="IPR011645">
    <property type="entry name" value="HNOB_dom_associated"/>
</dbReference>
<evidence type="ECO:0000313" key="25">
    <source>
        <dbReference type="Proteomes" id="UP000796761"/>
    </source>
</evidence>
<keyword evidence="12" id="KW-1015">Disulfide bond</keyword>
<dbReference type="InterPro" id="IPR001828">
    <property type="entry name" value="ANF_lig-bd_rcpt"/>
</dbReference>
<dbReference type="PROSITE" id="PS50011">
    <property type="entry name" value="PROTEIN_KINASE_DOM"/>
    <property type="match status" value="1"/>
</dbReference>
<evidence type="ECO:0000256" key="16">
    <source>
        <dbReference type="ARBA" id="ARBA00023293"/>
    </source>
</evidence>
<dbReference type="CDD" id="cd14043">
    <property type="entry name" value="PK_GC-2D"/>
    <property type="match status" value="1"/>
</dbReference>
<evidence type="ECO:0000256" key="20">
    <source>
        <dbReference type="SAM" id="Coils"/>
    </source>
</evidence>
<dbReference type="EMBL" id="SWJQ01001247">
    <property type="protein sequence ID" value="TRZ08780.1"/>
    <property type="molecule type" value="Genomic_DNA"/>
</dbReference>
<dbReference type="SUPFAM" id="SSF55073">
    <property type="entry name" value="Nucleotide cyclase"/>
    <property type="match status" value="1"/>
</dbReference>
<keyword evidence="15" id="KW-0966">Cell projection</keyword>
<dbReference type="InterPro" id="IPR018297">
    <property type="entry name" value="A/G_cyclase_CS"/>
</dbReference>
<accession>A0A8K1LCB3</accession>
<keyword evidence="6" id="KW-0732">Signal</keyword>
<feature type="domain" description="Guanylate cyclase" evidence="23">
    <location>
        <begin position="1104"/>
        <end position="1234"/>
    </location>
</feature>
<keyword evidence="17" id="KW-0844">Vision</keyword>
<comment type="similarity">
    <text evidence="18">Belongs to the adenylyl cyclase class-4/guanylyl cyclase family.</text>
</comment>
<keyword evidence="9" id="KW-1133">Transmembrane helix</keyword>
<evidence type="ECO:0000256" key="9">
    <source>
        <dbReference type="ARBA" id="ARBA00022989"/>
    </source>
</evidence>
<evidence type="ECO:0000256" key="5">
    <source>
        <dbReference type="ARBA" id="ARBA00022692"/>
    </source>
</evidence>
<dbReference type="EC" id="4.6.1.2" evidence="19"/>
<keyword evidence="11" id="KW-0472">Membrane</keyword>
<evidence type="ECO:0000256" key="11">
    <source>
        <dbReference type="ARBA" id="ARBA00023136"/>
    </source>
</evidence>
<keyword evidence="5" id="KW-0812">Transmembrane</keyword>
<feature type="coiled-coil region" evidence="20">
    <location>
        <begin position="1041"/>
        <end position="1068"/>
    </location>
</feature>
<dbReference type="InterPro" id="IPR001245">
    <property type="entry name" value="Ser-Thr/Tyr_kinase_cat_dom"/>
</dbReference>
<dbReference type="Pfam" id="PF01094">
    <property type="entry name" value="ANF_receptor"/>
    <property type="match status" value="1"/>
</dbReference>
<dbReference type="SUPFAM" id="SSF53822">
    <property type="entry name" value="Periplasmic binding protein-like I"/>
    <property type="match status" value="1"/>
</dbReference>
<dbReference type="FunFam" id="3.30.70.1230:FF:000013">
    <property type="entry name" value="Guanylate cyclase"/>
    <property type="match status" value="1"/>
</dbReference>
<keyword evidence="20" id="KW-0175">Coiled coil</keyword>
<dbReference type="Pfam" id="PF07701">
    <property type="entry name" value="HNOBA"/>
    <property type="match status" value="1"/>
</dbReference>
<feature type="compositionally biased region" description="Polar residues" evidence="21">
    <location>
        <begin position="84"/>
        <end position="106"/>
    </location>
</feature>
<dbReference type="Gene3D" id="3.30.70.1230">
    <property type="entry name" value="Nucleotide cyclase"/>
    <property type="match status" value="1"/>
</dbReference>
<keyword evidence="16 19" id="KW-0141">cGMP biosynthesis</keyword>
<evidence type="ECO:0000256" key="19">
    <source>
        <dbReference type="RuleBase" id="RU003431"/>
    </source>
</evidence>
<dbReference type="PROSITE" id="PS00452">
    <property type="entry name" value="GUANYLATE_CYCLASE_1"/>
    <property type="match status" value="1"/>
</dbReference>
<comment type="catalytic activity">
    <reaction evidence="1 19">
        <text>GTP = 3',5'-cyclic GMP + diphosphate</text>
        <dbReference type="Rhea" id="RHEA:13665"/>
        <dbReference type="ChEBI" id="CHEBI:33019"/>
        <dbReference type="ChEBI" id="CHEBI:37565"/>
        <dbReference type="ChEBI" id="CHEBI:57746"/>
        <dbReference type="EC" id="4.6.1.2"/>
    </reaction>
</comment>
<feature type="domain" description="Protein kinase" evidence="22">
    <location>
        <begin position="745"/>
        <end position="1032"/>
    </location>
</feature>
<dbReference type="OrthoDB" id="60033at2759"/>
<dbReference type="Gene3D" id="1.10.510.10">
    <property type="entry name" value="Transferase(Phosphotransferase) domain 1"/>
    <property type="match status" value="1"/>
</dbReference>
<dbReference type="GO" id="GO:0004016">
    <property type="term" value="F:adenylate cyclase activity"/>
    <property type="evidence" value="ECO:0007669"/>
    <property type="project" value="TreeGrafter"/>
</dbReference>
<dbReference type="GO" id="GO:0004383">
    <property type="term" value="F:guanylate cyclase activity"/>
    <property type="evidence" value="ECO:0007669"/>
    <property type="project" value="UniProtKB-EC"/>
</dbReference>
<evidence type="ECO:0000256" key="8">
    <source>
        <dbReference type="ARBA" id="ARBA00022824"/>
    </source>
</evidence>
<evidence type="ECO:0000256" key="15">
    <source>
        <dbReference type="ARBA" id="ARBA00023273"/>
    </source>
</evidence>
<dbReference type="GO" id="GO:0005886">
    <property type="term" value="C:plasma membrane"/>
    <property type="evidence" value="ECO:0007669"/>
    <property type="project" value="TreeGrafter"/>
</dbReference>
<dbReference type="GO" id="GO:0007601">
    <property type="term" value="P:visual perception"/>
    <property type="evidence" value="ECO:0007669"/>
    <property type="project" value="UniProtKB-KW"/>
</dbReference>
<dbReference type="GO" id="GO:0001653">
    <property type="term" value="F:peptide receptor activity"/>
    <property type="evidence" value="ECO:0007669"/>
    <property type="project" value="TreeGrafter"/>
</dbReference>
<dbReference type="InterPro" id="IPR000719">
    <property type="entry name" value="Prot_kinase_dom"/>
</dbReference>
<dbReference type="GO" id="GO:0004672">
    <property type="term" value="F:protein kinase activity"/>
    <property type="evidence" value="ECO:0007669"/>
    <property type="project" value="InterPro"/>
</dbReference>
<name>A0A8K1LCB3_9PASS</name>
<evidence type="ECO:0000256" key="21">
    <source>
        <dbReference type="SAM" id="MobiDB-lite"/>
    </source>
</evidence>
<dbReference type="InterPro" id="IPR028082">
    <property type="entry name" value="Peripla_BP_I"/>
</dbReference>
<evidence type="ECO:0000256" key="10">
    <source>
        <dbReference type="ARBA" id="ARBA00023134"/>
    </source>
</evidence>
<dbReference type="FunFam" id="3.40.50.2300:FF:000114">
    <property type="entry name" value="Guanylate cyclase"/>
    <property type="match status" value="1"/>
</dbReference>
<dbReference type="PANTHER" id="PTHR11920">
    <property type="entry name" value="GUANYLYL CYCLASE"/>
    <property type="match status" value="1"/>
</dbReference>
<proteinExistence type="inferred from homology"/>
<dbReference type="InterPro" id="IPR029787">
    <property type="entry name" value="Nucleotide_cyclase"/>
</dbReference>
<dbReference type="GO" id="GO:0005524">
    <property type="term" value="F:ATP binding"/>
    <property type="evidence" value="ECO:0007669"/>
    <property type="project" value="InterPro"/>
</dbReference>
<keyword evidence="14 18" id="KW-0456">Lyase</keyword>
<dbReference type="Pfam" id="PF00211">
    <property type="entry name" value="Guanylate_cyc"/>
    <property type="match status" value="1"/>
</dbReference>
<evidence type="ECO:0000256" key="4">
    <source>
        <dbReference type="ARBA" id="ARBA00022606"/>
    </source>
</evidence>
<gene>
    <name evidence="24" type="ORF">HGM15179_018328</name>
</gene>
<keyword evidence="8" id="KW-0256">Endoplasmic reticulum</keyword>
<feature type="region of interest" description="Disordered" evidence="21">
    <location>
        <begin position="194"/>
        <end position="214"/>
    </location>
</feature>
<reference evidence="24" key="1">
    <citation type="submission" date="2019-04" db="EMBL/GenBank/DDBJ databases">
        <title>Genome assembly of Zosterops borbonicus 15179.</title>
        <authorList>
            <person name="Leroy T."/>
            <person name="Anselmetti Y."/>
            <person name="Tilak M.-K."/>
            <person name="Nabholz B."/>
        </authorList>
    </citation>
    <scope>NUCLEOTIDE SEQUENCE</scope>
    <source>
        <strain evidence="24">HGM_15179</strain>
        <tissue evidence="24">Muscle</tissue>
    </source>
</reference>
<protein>
    <recommendedName>
        <fullName evidence="19">Guanylate cyclase</fullName>
        <ecNumber evidence="19">4.6.1.2</ecNumber>
    </recommendedName>
</protein>
<comment type="subcellular location">
    <subcellularLocation>
        <location evidence="2">Endoplasmic reticulum membrane</location>
        <topology evidence="2">Single-pass type I membrane protein</topology>
    </subcellularLocation>
    <subcellularLocation>
        <location evidence="3">Photoreceptor outer segment membrane</location>
        <topology evidence="3">Single-pass type I membrane protein</topology>
    </subcellularLocation>
</comment>
<evidence type="ECO:0000256" key="13">
    <source>
        <dbReference type="ARBA" id="ARBA00023180"/>
    </source>
</evidence>
<organism evidence="24 25">
    <name type="scientific">Zosterops borbonicus</name>
    <dbReference type="NCBI Taxonomy" id="364589"/>
    <lineage>
        <taxon>Eukaryota</taxon>
        <taxon>Metazoa</taxon>
        <taxon>Chordata</taxon>
        <taxon>Craniata</taxon>
        <taxon>Vertebrata</taxon>
        <taxon>Euteleostomi</taxon>
        <taxon>Archelosauria</taxon>
        <taxon>Archosauria</taxon>
        <taxon>Dinosauria</taxon>
        <taxon>Saurischia</taxon>
        <taxon>Theropoda</taxon>
        <taxon>Coelurosauria</taxon>
        <taxon>Aves</taxon>
        <taxon>Neognathae</taxon>
        <taxon>Neoaves</taxon>
        <taxon>Telluraves</taxon>
        <taxon>Australaves</taxon>
        <taxon>Passeriformes</taxon>
        <taxon>Sylvioidea</taxon>
        <taxon>Zosteropidae</taxon>
        <taxon>Zosterops</taxon>
    </lineage>
</organism>
<dbReference type="Gene3D" id="6.10.250.780">
    <property type="match status" value="1"/>
</dbReference>
<dbReference type="InterPro" id="IPR001054">
    <property type="entry name" value="A/G_cyclase"/>
</dbReference>
<evidence type="ECO:0000256" key="1">
    <source>
        <dbReference type="ARBA" id="ARBA00001436"/>
    </source>
</evidence>
<evidence type="ECO:0000256" key="14">
    <source>
        <dbReference type="ARBA" id="ARBA00023239"/>
    </source>
</evidence>
<evidence type="ECO:0000259" key="22">
    <source>
        <dbReference type="PROSITE" id="PS50011"/>
    </source>
</evidence>
<dbReference type="GO" id="GO:0005789">
    <property type="term" value="C:endoplasmic reticulum membrane"/>
    <property type="evidence" value="ECO:0007669"/>
    <property type="project" value="UniProtKB-SubCell"/>
</dbReference>
<dbReference type="GO" id="GO:0005525">
    <property type="term" value="F:GTP binding"/>
    <property type="evidence" value="ECO:0007669"/>
    <property type="project" value="UniProtKB-KW"/>
</dbReference>
<dbReference type="FunFam" id="1.10.510.10:FF:000404">
    <property type="entry name" value="Guanylate cyclase"/>
    <property type="match status" value="1"/>
</dbReference>
<dbReference type="Proteomes" id="UP000796761">
    <property type="component" value="Unassembled WGS sequence"/>
</dbReference>
<evidence type="ECO:0000256" key="3">
    <source>
        <dbReference type="ARBA" id="ARBA00004451"/>
    </source>
</evidence>
<evidence type="ECO:0000256" key="18">
    <source>
        <dbReference type="RuleBase" id="RU000405"/>
    </source>
</evidence>
<keyword evidence="10" id="KW-0342">GTP-binding</keyword>
<dbReference type="PANTHER" id="PTHR11920:SF228">
    <property type="entry name" value="RETINAL GUANYLYL CYCLASE 1"/>
    <property type="match status" value="1"/>
</dbReference>
<evidence type="ECO:0000256" key="17">
    <source>
        <dbReference type="ARBA" id="ARBA00023305"/>
    </source>
</evidence>
<dbReference type="Gene3D" id="3.40.50.2300">
    <property type="match status" value="2"/>
</dbReference>
<dbReference type="InterPro" id="IPR050401">
    <property type="entry name" value="Cyclic_nucleotide_synthase"/>
</dbReference>
<keyword evidence="4" id="KW-0716">Sensory transduction</keyword>
<keyword evidence="13" id="KW-0325">Glycoprotein</keyword>
<evidence type="ECO:0000259" key="23">
    <source>
        <dbReference type="PROSITE" id="PS50125"/>
    </source>
</evidence>
<dbReference type="GO" id="GO:0035556">
    <property type="term" value="P:intracellular signal transduction"/>
    <property type="evidence" value="ECO:0007669"/>
    <property type="project" value="InterPro"/>
</dbReference>
<dbReference type="CDD" id="cd07302">
    <property type="entry name" value="CHD"/>
    <property type="match status" value="1"/>
</dbReference>
<evidence type="ECO:0000256" key="6">
    <source>
        <dbReference type="ARBA" id="ARBA00022729"/>
    </source>
</evidence>
<evidence type="ECO:0000256" key="2">
    <source>
        <dbReference type="ARBA" id="ARBA00004115"/>
    </source>
</evidence>
<evidence type="ECO:0000256" key="12">
    <source>
        <dbReference type="ARBA" id="ARBA00023157"/>
    </source>
</evidence>
<comment type="caution">
    <text evidence="24">The sequence shown here is derived from an EMBL/GenBank/DDBJ whole genome shotgun (WGS) entry which is preliminary data.</text>
</comment>
<evidence type="ECO:0000256" key="7">
    <source>
        <dbReference type="ARBA" id="ARBA00022741"/>
    </source>
</evidence>
<dbReference type="PROSITE" id="PS50125">
    <property type="entry name" value="GUANYLATE_CYCLASE_2"/>
    <property type="match status" value="1"/>
</dbReference>
<feature type="region of interest" description="Disordered" evidence="21">
    <location>
        <begin position="71"/>
        <end position="120"/>
    </location>
</feature>
<dbReference type="SUPFAM" id="SSF56112">
    <property type="entry name" value="Protein kinase-like (PK-like)"/>
    <property type="match status" value="1"/>
</dbReference>
<dbReference type="InterPro" id="IPR011009">
    <property type="entry name" value="Kinase-like_dom_sf"/>
</dbReference>
<keyword evidence="25" id="KW-1185">Reference proteome</keyword>
<dbReference type="CDD" id="cd06371">
    <property type="entry name" value="PBP1_sensory_GC_DEF-like"/>
    <property type="match status" value="1"/>
</dbReference>
<sequence length="1328" mass="143579">MDVSHCGGICCGGISSSDVSHYGGISHGGISTGDINNDISDGGVTSHSDTSHGGGTSCDITSCGGISSGVTSNGDTSHGGGTSNGDISNGDISYSDTSNGATSPSDISHDGGGLSRRDICHGGTSNGGGTSCGDTYNRDISDSSDIFHDGDISYDSDISSGDTSHGFGTSHKDDTSHHGGISCGFGTSNDGDTSNDFGTSHHGDTSRGFGTSHHGVTSHGGDISCGFATSNDGDTSHGDTSCHGGDTTHSFPPSRLTPPPLLLLLLSHHPRWPSPLSPVPFLLLLLLLLVPCPQPSLAATFKVGVLGPWSCDPVLARALPDVASRLAVARLNRDPALTAGYWWDAVVLAEACSTPQAVAGLVSVERYASAIVGPLNPAACGAAGLLAAAWNKPLVSWACGGAGAVTLVRPLPEPAAVLHAVLRYFRWAHVAVVAAPQDLWVDTGQELARELRARGLPVTVVTAAGEDEEEAEAALRRVQRADGVRVVVMCMHSVLLGGREQKVLLEKAEDLGMTDGTFVFIPYDALTFALPYRRVPYPVLANNTKLRLAYDAVLTVTIDSPDASFRDAFEEAKKAYEVPADLDPAEVHPLFSTIYNSIYFLATAVEAARHSGRWVMGTSVADHARDFRLEGFSQTFTVDQDGEVSVPYVVLDTDGKGHHLWAVYGLEPGTRGLSYRSHSPHWPHSASPATDAGCWFDSGAICNGGEWMDAGFVFFMFLLIAALIAAGAALQAQLMKGPNKIILTMEDLTFINTQSSKQVTRGHGDNGGQRGQWGTTRGLGTVGRKNGDISRNIGVTLCGDWVWLKKFPGDQHTELKPLRDLRHENVNLFLGFFHDCGIFAIVSEHCSRGSLEDLLRNEDMKLDWMFKSSLLIDLIKGVRYLHHRDVVHGRLKSRNCVVDGRFVLKVTDHGYNQLLEAQRVPAPPPQPHERLWTAPELLRDEALERRGSFRGDVYGIGIIMQEVICRSPPYCMLGLPPEEIIEKVQRPPPLCRPAVSADQAPLECIHLMKECWSEQPEKRPTIDQVFDQFKGINKGRKTNIIDSMLRMLEQYSSNLEDLIRERTEELEIEKQKTDKLLTQMLPPSVAEALKMGTPVEPEYFEEVTLYFSDIVGFTTISAMSEPIEVVDLLNDLYTLFDAIIGSHDVYKVETIGDAYMVASGLPKRNGNRHAGEIANMSLDILSSVGTFKMRHMPEVPVRIRIGLHSGPCVAGVVGLTMPRYCLFGDTVNTASRMESTGLPYRIHVNQRTVAILLSLQEGFKVDIRGKTELKGKGVEDTYWLVGREGFTKPIPTPPDLLPGASNHGISLDEIPAERRRKLEKARPGQVLK</sequence>
<dbReference type="SMART" id="SM00044">
    <property type="entry name" value="CYCc"/>
    <property type="match status" value="1"/>
</dbReference>
<dbReference type="GO" id="GO:0007168">
    <property type="term" value="P:receptor guanylyl cyclase signaling pathway"/>
    <property type="evidence" value="ECO:0007669"/>
    <property type="project" value="TreeGrafter"/>
</dbReference>
<dbReference type="Pfam" id="PF07714">
    <property type="entry name" value="PK_Tyr_Ser-Thr"/>
    <property type="match status" value="1"/>
</dbReference>
<evidence type="ECO:0000313" key="24">
    <source>
        <dbReference type="EMBL" id="TRZ08780.1"/>
    </source>
</evidence>
<keyword evidence="7" id="KW-0547">Nucleotide-binding</keyword>
<feature type="region of interest" description="Disordered" evidence="21">
    <location>
        <begin position="756"/>
        <end position="777"/>
    </location>
</feature>